<sequence>MLMLSSSTSCLWICVIPGDLTFAWMKPVYSGKSTSQPPSTESSFADLTICTSDIEAANILLAAGADVKLPNFGVSRQLLCLAYFRSSTNSMASRVYFKERDGTAIRGFKCPQMDWQKNSFHEASIIKEIAATVFGDVLQAFIVARCHGAFPGSTGGSPCSDAIVGVFPLSEDRPYLNVWLMLGQPCCLALV</sequence>
<protein>
    <submittedName>
        <fullName evidence="2">Uncharacterized protein</fullName>
    </submittedName>
</protein>
<comment type="caution">
    <text evidence="2">The sequence shown here is derived from an EMBL/GenBank/DDBJ whole genome shotgun (WGS) entry which is preliminary data.</text>
</comment>
<evidence type="ECO:0000313" key="2">
    <source>
        <dbReference type="EMBL" id="KAG2092138.1"/>
    </source>
</evidence>
<organism evidence="2 3">
    <name type="scientific">Suillus discolor</name>
    <dbReference type="NCBI Taxonomy" id="1912936"/>
    <lineage>
        <taxon>Eukaryota</taxon>
        <taxon>Fungi</taxon>
        <taxon>Dikarya</taxon>
        <taxon>Basidiomycota</taxon>
        <taxon>Agaricomycotina</taxon>
        <taxon>Agaricomycetes</taxon>
        <taxon>Agaricomycetidae</taxon>
        <taxon>Boletales</taxon>
        <taxon>Suillineae</taxon>
        <taxon>Suillaceae</taxon>
        <taxon>Suillus</taxon>
    </lineage>
</organism>
<dbReference type="GeneID" id="64696580"/>
<evidence type="ECO:0000256" key="1">
    <source>
        <dbReference type="SAM" id="SignalP"/>
    </source>
</evidence>
<dbReference type="RefSeq" id="XP_041286771.1">
    <property type="nucleotide sequence ID" value="XM_041434321.1"/>
</dbReference>
<accession>A0A9P7EVW1</accession>
<feature type="chain" id="PRO_5040364699" evidence="1">
    <location>
        <begin position="26"/>
        <end position="191"/>
    </location>
</feature>
<dbReference type="Proteomes" id="UP000823399">
    <property type="component" value="Unassembled WGS sequence"/>
</dbReference>
<keyword evidence="1" id="KW-0732">Signal</keyword>
<name>A0A9P7EVW1_9AGAM</name>
<reference evidence="2" key="1">
    <citation type="journal article" date="2020" name="New Phytol.">
        <title>Comparative genomics reveals dynamic genome evolution in host specialist ectomycorrhizal fungi.</title>
        <authorList>
            <person name="Lofgren L.A."/>
            <person name="Nguyen N.H."/>
            <person name="Vilgalys R."/>
            <person name="Ruytinx J."/>
            <person name="Liao H.L."/>
            <person name="Branco S."/>
            <person name="Kuo A."/>
            <person name="LaButti K."/>
            <person name="Lipzen A."/>
            <person name="Andreopoulos W."/>
            <person name="Pangilinan J."/>
            <person name="Riley R."/>
            <person name="Hundley H."/>
            <person name="Na H."/>
            <person name="Barry K."/>
            <person name="Grigoriev I.V."/>
            <person name="Stajich J.E."/>
            <person name="Kennedy P.G."/>
        </authorList>
    </citation>
    <scope>NUCLEOTIDE SEQUENCE</scope>
    <source>
        <strain evidence="2">FC423</strain>
    </source>
</reference>
<dbReference type="AlphaFoldDB" id="A0A9P7EVW1"/>
<feature type="signal peptide" evidence="1">
    <location>
        <begin position="1"/>
        <end position="25"/>
    </location>
</feature>
<dbReference type="OrthoDB" id="10658984at2759"/>
<proteinExistence type="predicted"/>
<evidence type="ECO:0000313" key="3">
    <source>
        <dbReference type="Proteomes" id="UP000823399"/>
    </source>
</evidence>
<gene>
    <name evidence="2" type="ORF">F5147DRAFT_657756</name>
</gene>
<keyword evidence="3" id="KW-1185">Reference proteome</keyword>
<dbReference type="EMBL" id="JABBWM010000092">
    <property type="protein sequence ID" value="KAG2092138.1"/>
    <property type="molecule type" value="Genomic_DNA"/>
</dbReference>